<dbReference type="AlphaFoldDB" id="A0A4P9WJP7"/>
<feature type="region of interest" description="Disordered" evidence="1">
    <location>
        <begin position="1"/>
        <end position="102"/>
    </location>
</feature>
<dbReference type="Gene3D" id="1.10.443.20">
    <property type="entry name" value="Centromere DNA-binding protein complex CBF3 subunit, domain 2"/>
    <property type="match status" value="1"/>
</dbReference>
<sequence>MFLGRRGRKEGEVEEEGREQGETGSRERSFSLAGRDQRAPTAAGDDDNDSGDDDDGDDGDDDHRAMDSDEDEDTEHEHEHDLGARTQARGRSKKESPDATCYGGIKHDRLAVEPLKGRGGRRQGKGSLKVELLGWVEAIARARSRGEISHITHLGHQTGDLDLDLAGMPHTDIERQGRWTNHAIDNAYLDKLIPIRALRALTVFCWEGLYYHLARAAVVHAANTVNPRDPQLAAAEFLAPVEMLRVTFLQDSVFLMDLPGYRAHPIWTLPLFTSNLFITFRDWLRHSVRTEPLLSKIILNQELPERNQKVNLIAKVLSLNVRLILDNLSKGFTAMGEEFSNLSGWVGLMSNLVSSLGQGEMQVQAIQVVPDFPSFGGAPAAPHFAADGAAGRCGSSHSFASRCPEATTPSGTPATSTPESPTPSNQAPALQTGDPVS</sequence>
<dbReference type="OrthoDB" id="2287507at2759"/>
<dbReference type="EMBL" id="KZ994347">
    <property type="protein sequence ID" value="RKO93169.1"/>
    <property type="molecule type" value="Genomic_DNA"/>
</dbReference>
<feature type="region of interest" description="Disordered" evidence="1">
    <location>
        <begin position="396"/>
        <end position="437"/>
    </location>
</feature>
<name>A0A4P9WJP7_9FUNG</name>
<reference evidence="3" key="1">
    <citation type="journal article" date="2018" name="Nat. Microbiol.">
        <title>Leveraging single-cell genomics to expand the fungal tree of life.</title>
        <authorList>
            <person name="Ahrendt S.R."/>
            <person name="Quandt C.A."/>
            <person name="Ciobanu D."/>
            <person name="Clum A."/>
            <person name="Salamov A."/>
            <person name="Andreopoulos B."/>
            <person name="Cheng J.F."/>
            <person name="Woyke T."/>
            <person name="Pelin A."/>
            <person name="Henrissat B."/>
            <person name="Reynolds N.K."/>
            <person name="Benny G.L."/>
            <person name="Smith M.E."/>
            <person name="James T.Y."/>
            <person name="Grigoriev I.V."/>
        </authorList>
    </citation>
    <scope>NUCLEOTIDE SEQUENCE [LARGE SCALE GENOMIC DNA]</scope>
</reference>
<protein>
    <submittedName>
        <fullName evidence="2">Uncharacterized protein</fullName>
    </submittedName>
</protein>
<dbReference type="InterPro" id="IPR038279">
    <property type="entry name" value="Ndc10_dom2_sf"/>
</dbReference>
<keyword evidence="3" id="KW-1185">Reference proteome</keyword>
<proteinExistence type="predicted"/>
<feature type="compositionally biased region" description="Acidic residues" evidence="1">
    <location>
        <begin position="44"/>
        <end position="60"/>
    </location>
</feature>
<evidence type="ECO:0000313" key="3">
    <source>
        <dbReference type="Proteomes" id="UP000269721"/>
    </source>
</evidence>
<dbReference type="Proteomes" id="UP000269721">
    <property type="component" value="Unassembled WGS sequence"/>
</dbReference>
<accession>A0A4P9WJP7</accession>
<evidence type="ECO:0000313" key="2">
    <source>
        <dbReference type="EMBL" id="RKO93169.1"/>
    </source>
</evidence>
<organism evidence="2 3">
    <name type="scientific">Blyttiomyces helicus</name>
    <dbReference type="NCBI Taxonomy" id="388810"/>
    <lineage>
        <taxon>Eukaryota</taxon>
        <taxon>Fungi</taxon>
        <taxon>Fungi incertae sedis</taxon>
        <taxon>Chytridiomycota</taxon>
        <taxon>Chytridiomycota incertae sedis</taxon>
        <taxon>Chytridiomycetes</taxon>
        <taxon>Chytridiomycetes incertae sedis</taxon>
        <taxon>Blyttiomyces</taxon>
    </lineage>
</organism>
<feature type="compositionally biased region" description="Basic and acidic residues" evidence="1">
    <location>
        <begin position="18"/>
        <end position="29"/>
    </location>
</feature>
<dbReference type="GO" id="GO:0003677">
    <property type="term" value="F:DNA binding"/>
    <property type="evidence" value="ECO:0007669"/>
    <property type="project" value="InterPro"/>
</dbReference>
<evidence type="ECO:0000256" key="1">
    <source>
        <dbReference type="SAM" id="MobiDB-lite"/>
    </source>
</evidence>
<feature type="compositionally biased region" description="Low complexity" evidence="1">
    <location>
        <begin position="404"/>
        <end position="424"/>
    </location>
</feature>
<gene>
    <name evidence="2" type="ORF">BDK51DRAFT_52505</name>
</gene>